<evidence type="ECO:0000313" key="3">
    <source>
        <dbReference type="Proteomes" id="UP000836841"/>
    </source>
</evidence>
<dbReference type="InterPro" id="IPR001810">
    <property type="entry name" value="F-box_dom"/>
</dbReference>
<organism evidence="2 3">
    <name type="scientific">Thlaspi arvense</name>
    <name type="common">Field penny-cress</name>
    <dbReference type="NCBI Taxonomy" id="13288"/>
    <lineage>
        <taxon>Eukaryota</taxon>
        <taxon>Viridiplantae</taxon>
        <taxon>Streptophyta</taxon>
        <taxon>Embryophyta</taxon>
        <taxon>Tracheophyta</taxon>
        <taxon>Spermatophyta</taxon>
        <taxon>Magnoliopsida</taxon>
        <taxon>eudicotyledons</taxon>
        <taxon>Gunneridae</taxon>
        <taxon>Pentapetalae</taxon>
        <taxon>rosids</taxon>
        <taxon>malvids</taxon>
        <taxon>Brassicales</taxon>
        <taxon>Brassicaceae</taxon>
        <taxon>Thlaspideae</taxon>
        <taxon>Thlaspi</taxon>
    </lineage>
</organism>
<dbReference type="AlphaFoldDB" id="A0AAU9SZY5"/>
<dbReference type="PROSITE" id="PS50181">
    <property type="entry name" value="FBOX"/>
    <property type="match status" value="1"/>
</dbReference>
<feature type="domain" description="F-box" evidence="1">
    <location>
        <begin position="4"/>
        <end position="54"/>
    </location>
</feature>
<accession>A0AAU9SZY5</accession>
<evidence type="ECO:0000313" key="2">
    <source>
        <dbReference type="EMBL" id="CAH2077431.1"/>
    </source>
</evidence>
<dbReference type="SMART" id="SM00256">
    <property type="entry name" value="FBOX"/>
    <property type="match status" value="1"/>
</dbReference>
<dbReference type="SUPFAM" id="SSF81383">
    <property type="entry name" value="F-box domain"/>
    <property type="match status" value="1"/>
</dbReference>
<protein>
    <recommendedName>
        <fullName evidence="1">F-box domain-containing protein</fullName>
    </recommendedName>
</protein>
<evidence type="ECO:0000259" key="1">
    <source>
        <dbReference type="PROSITE" id="PS50181"/>
    </source>
</evidence>
<dbReference type="Proteomes" id="UP000836841">
    <property type="component" value="Chromosome 7"/>
</dbReference>
<dbReference type="PANTHER" id="PTHR31672:SF13">
    <property type="entry name" value="F-BOX PROTEIN CPR30-LIKE"/>
    <property type="match status" value="1"/>
</dbReference>
<dbReference type="EMBL" id="OU466863">
    <property type="protein sequence ID" value="CAH2077431.1"/>
    <property type="molecule type" value="Genomic_DNA"/>
</dbReference>
<dbReference type="InterPro" id="IPR050796">
    <property type="entry name" value="SCF_F-box_component"/>
</dbReference>
<dbReference type="PANTHER" id="PTHR31672">
    <property type="entry name" value="BNACNNG10540D PROTEIN"/>
    <property type="match status" value="1"/>
</dbReference>
<reference evidence="2 3" key="1">
    <citation type="submission" date="2022-03" db="EMBL/GenBank/DDBJ databases">
        <authorList>
            <person name="Nunn A."/>
            <person name="Chopra R."/>
            <person name="Nunn A."/>
            <person name="Contreras Garrido A."/>
        </authorList>
    </citation>
    <scope>NUCLEOTIDE SEQUENCE [LARGE SCALE GENOMIC DNA]</scope>
</reference>
<dbReference type="Gene3D" id="1.20.1280.50">
    <property type="match status" value="1"/>
</dbReference>
<sequence>MNTKRQNRELPRDLVEEILVRLAVKPLFRFKSVSKLWRSTIESRLFGERHWLKRSHDQLAVASIYAVKPATGWFQQILSPSSL</sequence>
<keyword evidence="3" id="KW-1185">Reference proteome</keyword>
<dbReference type="Pfam" id="PF00646">
    <property type="entry name" value="F-box"/>
    <property type="match status" value="1"/>
</dbReference>
<gene>
    <name evidence="2" type="ORF">TAV2_LOCUS25321</name>
</gene>
<dbReference type="InterPro" id="IPR036047">
    <property type="entry name" value="F-box-like_dom_sf"/>
</dbReference>
<dbReference type="CDD" id="cd22157">
    <property type="entry name" value="F-box_AtFBW1-like"/>
    <property type="match status" value="1"/>
</dbReference>
<name>A0AAU9SZY5_THLAR</name>
<proteinExistence type="predicted"/>